<evidence type="ECO:0000313" key="4">
    <source>
        <dbReference type="Proteomes" id="UP000308652"/>
    </source>
</evidence>
<reference evidence="3 4" key="1">
    <citation type="journal article" date="2019" name="Nat. Ecol. Evol.">
        <title>Megaphylogeny resolves global patterns of mushroom evolution.</title>
        <authorList>
            <person name="Varga T."/>
            <person name="Krizsan K."/>
            <person name="Foldi C."/>
            <person name="Dima B."/>
            <person name="Sanchez-Garcia M."/>
            <person name="Sanchez-Ramirez S."/>
            <person name="Szollosi G.J."/>
            <person name="Szarkandi J.G."/>
            <person name="Papp V."/>
            <person name="Albert L."/>
            <person name="Andreopoulos W."/>
            <person name="Angelini C."/>
            <person name="Antonin V."/>
            <person name="Barry K.W."/>
            <person name="Bougher N.L."/>
            <person name="Buchanan P."/>
            <person name="Buyck B."/>
            <person name="Bense V."/>
            <person name="Catcheside P."/>
            <person name="Chovatia M."/>
            <person name="Cooper J."/>
            <person name="Damon W."/>
            <person name="Desjardin D."/>
            <person name="Finy P."/>
            <person name="Geml J."/>
            <person name="Haridas S."/>
            <person name="Hughes K."/>
            <person name="Justo A."/>
            <person name="Karasinski D."/>
            <person name="Kautmanova I."/>
            <person name="Kiss B."/>
            <person name="Kocsube S."/>
            <person name="Kotiranta H."/>
            <person name="LaButti K.M."/>
            <person name="Lechner B.E."/>
            <person name="Liimatainen K."/>
            <person name="Lipzen A."/>
            <person name="Lukacs Z."/>
            <person name="Mihaltcheva S."/>
            <person name="Morgado L.N."/>
            <person name="Niskanen T."/>
            <person name="Noordeloos M.E."/>
            <person name="Ohm R.A."/>
            <person name="Ortiz-Santana B."/>
            <person name="Ovrebo C."/>
            <person name="Racz N."/>
            <person name="Riley R."/>
            <person name="Savchenko A."/>
            <person name="Shiryaev A."/>
            <person name="Soop K."/>
            <person name="Spirin V."/>
            <person name="Szebenyi C."/>
            <person name="Tomsovsky M."/>
            <person name="Tulloss R.E."/>
            <person name="Uehling J."/>
            <person name="Grigoriev I.V."/>
            <person name="Vagvolgyi C."/>
            <person name="Papp T."/>
            <person name="Martin F.M."/>
            <person name="Miettinen O."/>
            <person name="Hibbett D.S."/>
            <person name="Nagy L.G."/>
        </authorList>
    </citation>
    <scope>NUCLEOTIDE SEQUENCE [LARGE SCALE GENOMIC DNA]</scope>
    <source>
        <strain evidence="3 4">CBS 166.37</strain>
    </source>
</reference>
<sequence length="348" mass="38582">MPAVVYPPFPEGVPVHDSLSTIDYARIKAGDESEIQALWEAATQWGFWYMTNHGADHFFEPMFEMGRETMLLPLEEKMKYRQGDTGDSFVYKAAGSAYTDAKGSKDSAEFLNVSKDDVLSYPRVTHFIYPQTVNARMETTIKPFVEACVEVNKVILNVFNKKLGLPEGCLNKLHPDNEESICEARCVKVSASPGSSQSVALGAHTDFGSLSFLVNKLGGLQVLRPGETEWKYVKPLPGHVICNVGDALTFLSGGILKSCIHRVMPPPLEQAQYDRWSLVYFHRPANSIRLKPLAEDSPLIAEALAAAEDQSQFDAMVTMKEWYAIKYNRGRTSGENDMSKVGKGGMIA</sequence>
<dbReference type="EMBL" id="ML213613">
    <property type="protein sequence ID" value="TFK36479.1"/>
    <property type="molecule type" value="Genomic_DNA"/>
</dbReference>
<dbReference type="Pfam" id="PF03171">
    <property type="entry name" value="2OG-FeII_Oxy"/>
    <property type="match status" value="1"/>
</dbReference>
<dbReference type="InterPro" id="IPR026992">
    <property type="entry name" value="DIOX_N"/>
</dbReference>
<organism evidence="3 4">
    <name type="scientific">Crucibulum laeve</name>
    <dbReference type="NCBI Taxonomy" id="68775"/>
    <lineage>
        <taxon>Eukaryota</taxon>
        <taxon>Fungi</taxon>
        <taxon>Dikarya</taxon>
        <taxon>Basidiomycota</taxon>
        <taxon>Agaricomycotina</taxon>
        <taxon>Agaricomycetes</taxon>
        <taxon>Agaricomycetidae</taxon>
        <taxon>Agaricales</taxon>
        <taxon>Agaricineae</taxon>
        <taxon>Nidulariaceae</taxon>
        <taxon>Crucibulum</taxon>
    </lineage>
</organism>
<dbReference type="PROSITE" id="PS51471">
    <property type="entry name" value="FE2OG_OXY"/>
    <property type="match status" value="1"/>
</dbReference>
<keyword evidence="1" id="KW-0479">Metal-binding</keyword>
<dbReference type="InterPro" id="IPR005123">
    <property type="entry name" value="Oxoglu/Fe-dep_dioxygenase_dom"/>
</dbReference>
<dbReference type="Gene3D" id="2.60.120.330">
    <property type="entry name" value="B-lactam Antibiotic, Isopenicillin N Synthase, Chain"/>
    <property type="match status" value="1"/>
</dbReference>
<dbReference type="PANTHER" id="PTHR47990">
    <property type="entry name" value="2-OXOGLUTARATE (2OG) AND FE(II)-DEPENDENT OXYGENASE SUPERFAMILY PROTEIN-RELATED"/>
    <property type="match status" value="1"/>
</dbReference>
<dbReference type="Pfam" id="PF14226">
    <property type="entry name" value="DIOX_N"/>
    <property type="match status" value="1"/>
</dbReference>
<evidence type="ECO:0000259" key="2">
    <source>
        <dbReference type="PROSITE" id="PS51471"/>
    </source>
</evidence>
<keyword evidence="1" id="KW-0560">Oxidoreductase</keyword>
<dbReference type="InterPro" id="IPR044861">
    <property type="entry name" value="IPNS-like_FE2OG_OXY"/>
</dbReference>
<dbReference type="SUPFAM" id="SSF51197">
    <property type="entry name" value="Clavaminate synthase-like"/>
    <property type="match status" value="1"/>
</dbReference>
<dbReference type="OrthoDB" id="406156at2759"/>
<dbReference type="GO" id="GO:0016491">
    <property type="term" value="F:oxidoreductase activity"/>
    <property type="evidence" value="ECO:0007669"/>
    <property type="project" value="UniProtKB-KW"/>
</dbReference>
<evidence type="ECO:0000313" key="3">
    <source>
        <dbReference type="EMBL" id="TFK36479.1"/>
    </source>
</evidence>
<dbReference type="InterPro" id="IPR050231">
    <property type="entry name" value="Iron_ascorbate_oxido_reductase"/>
</dbReference>
<protein>
    <submittedName>
        <fullName evidence="3">Clavaminate synthase-like protein</fullName>
    </submittedName>
</protein>
<dbReference type="InterPro" id="IPR027443">
    <property type="entry name" value="IPNS-like_sf"/>
</dbReference>
<accession>A0A5C3LTF3</accession>
<name>A0A5C3LTF3_9AGAR</name>
<dbReference type="GO" id="GO:0046872">
    <property type="term" value="F:metal ion binding"/>
    <property type="evidence" value="ECO:0007669"/>
    <property type="project" value="UniProtKB-KW"/>
</dbReference>
<feature type="domain" description="Fe2OG dioxygenase" evidence="2">
    <location>
        <begin position="150"/>
        <end position="284"/>
    </location>
</feature>
<dbReference type="STRING" id="68775.A0A5C3LTF3"/>
<dbReference type="AlphaFoldDB" id="A0A5C3LTF3"/>
<proteinExistence type="inferred from homology"/>
<keyword evidence="4" id="KW-1185">Reference proteome</keyword>
<keyword evidence="1" id="KW-0408">Iron</keyword>
<dbReference type="Proteomes" id="UP000308652">
    <property type="component" value="Unassembled WGS sequence"/>
</dbReference>
<comment type="similarity">
    <text evidence="1">Belongs to the iron/ascorbate-dependent oxidoreductase family.</text>
</comment>
<evidence type="ECO:0000256" key="1">
    <source>
        <dbReference type="RuleBase" id="RU003682"/>
    </source>
</evidence>
<gene>
    <name evidence="3" type="ORF">BDQ12DRAFT_686471</name>
</gene>